<evidence type="ECO:0008006" key="4">
    <source>
        <dbReference type="Google" id="ProtNLM"/>
    </source>
</evidence>
<name>A0A0R2Q6A9_9ACTN</name>
<gene>
    <name evidence="2" type="ORF">ABR75_02725</name>
</gene>
<comment type="caution">
    <text evidence="2">The sequence shown here is derived from an EMBL/GenBank/DDBJ whole genome shotgun (WGS) entry which is preliminary data.</text>
</comment>
<keyword evidence="1" id="KW-0812">Transmembrane</keyword>
<keyword evidence="1" id="KW-1133">Transmembrane helix</keyword>
<evidence type="ECO:0000313" key="3">
    <source>
        <dbReference type="Proteomes" id="UP000051017"/>
    </source>
</evidence>
<dbReference type="Proteomes" id="UP000051017">
    <property type="component" value="Unassembled WGS sequence"/>
</dbReference>
<keyword evidence="1" id="KW-0472">Membrane</keyword>
<feature type="transmembrane region" description="Helical" evidence="1">
    <location>
        <begin position="87"/>
        <end position="106"/>
    </location>
</feature>
<reference evidence="2 3" key="1">
    <citation type="submission" date="2015-10" db="EMBL/GenBank/DDBJ databases">
        <title>Metagenome-Assembled Genomes uncover a global brackish microbiome.</title>
        <authorList>
            <person name="Hugerth L.W."/>
            <person name="Larsson J."/>
            <person name="Alneberg J."/>
            <person name="Lindh M.V."/>
            <person name="Legrand C."/>
            <person name="Pinhassi J."/>
            <person name="Andersson A.F."/>
        </authorList>
    </citation>
    <scope>NUCLEOTIDE SEQUENCE [LARGE SCALE GENOMIC DNA]</scope>
    <source>
        <strain evidence="2">BACL6 MAG-120924-bin43</strain>
    </source>
</reference>
<dbReference type="InterPro" id="IPR009325">
    <property type="entry name" value="DUF983"/>
</dbReference>
<evidence type="ECO:0000313" key="2">
    <source>
        <dbReference type="EMBL" id="KRO45881.1"/>
    </source>
</evidence>
<dbReference type="Pfam" id="PF06170">
    <property type="entry name" value="DUF983"/>
    <property type="match status" value="1"/>
</dbReference>
<protein>
    <recommendedName>
        <fullName evidence="4">DUF983 domain-containing protein</fullName>
    </recommendedName>
</protein>
<organism evidence="2 3">
    <name type="scientific">Acidimicrobiia bacterium BACL6 MAG-120924-bin43</name>
    <dbReference type="NCBI Taxonomy" id="1655583"/>
    <lineage>
        <taxon>Bacteria</taxon>
        <taxon>Bacillati</taxon>
        <taxon>Actinomycetota</taxon>
        <taxon>Acidimicrobiia</taxon>
        <taxon>acIV cluster</taxon>
    </lineage>
</organism>
<accession>A0A0R2Q6A9</accession>
<sequence>MTIVTTGLVRKLARGVVRRCALCGGKGAFFNGWFKHSDRCKTCGFFWQRNLEGFQLGAAAMNIIMTGGSLLSVMGAGVVLTYPDIPIWPMLIATVGVALLVGIGGYPTSYTVWLAVDLTMNPPDETELADAAAHA</sequence>
<proteinExistence type="predicted"/>
<dbReference type="EMBL" id="LIBJ01000398">
    <property type="protein sequence ID" value="KRO45881.1"/>
    <property type="molecule type" value="Genomic_DNA"/>
</dbReference>
<dbReference type="AlphaFoldDB" id="A0A0R2Q6A9"/>
<feature type="transmembrane region" description="Helical" evidence="1">
    <location>
        <begin position="56"/>
        <end position="80"/>
    </location>
</feature>
<evidence type="ECO:0000256" key="1">
    <source>
        <dbReference type="SAM" id="Phobius"/>
    </source>
</evidence>